<keyword evidence="1 3" id="KW-0378">Hydrolase</keyword>
<comment type="caution">
    <text evidence="3">The sequence shown here is derived from an EMBL/GenBank/DDBJ whole genome shotgun (WGS) entry which is preliminary data.</text>
</comment>
<keyword evidence="4" id="KW-1185">Reference proteome</keyword>
<evidence type="ECO:0000259" key="2">
    <source>
        <dbReference type="Pfam" id="PF05506"/>
    </source>
</evidence>
<gene>
    <name evidence="3" type="ORF">GGR46_004701</name>
</gene>
<dbReference type="PANTHER" id="PTHR31956">
    <property type="entry name" value="NON-SPECIFIC PHOSPHOLIPASE C4-RELATED"/>
    <property type="match status" value="1"/>
</dbReference>
<dbReference type="InterPro" id="IPR008475">
    <property type="entry name" value="PLipase_C_C"/>
</dbReference>
<evidence type="ECO:0000313" key="3">
    <source>
        <dbReference type="EMBL" id="MBB4101111.1"/>
    </source>
</evidence>
<dbReference type="Pfam" id="PF04185">
    <property type="entry name" value="Phosphoesterase"/>
    <property type="match status" value="1"/>
</dbReference>
<dbReference type="Gene3D" id="3.40.720.10">
    <property type="entry name" value="Alkaline Phosphatase, subunit A"/>
    <property type="match status" value="2"/>
</dbReference>
<dbReference type="InterPro" id="IPR017767">
    <property type="entry name" value="PC-PLC"/>
</dbReference>
<name>A0A7W6JX76_9SPHN</name>
<dbReference type="InterPro" id="IPR007312">
    <property type="entry name" value="Phosphoesterase"/>
</dbReference>
<dbReference type="EC" id="3.1.4.3" evidence="3"/>
<dbReference type="AlphaFoldDB" id="A0A7W6JX76"/>
<dbReference type="InterPro" id="IPR017850">
    <property type="entry name" value="Alkaline_phosphatase_core_sf"/>
</dbReference>
<reference evidence="3 4" key="1">
    <citation type="submission" date="2020-08" db="EMBL/GenBank/DDBJ databases">
        <title>Genomic Encyclopedia of Type Strains, Phase IV (KMG-IV): sequencing the most valuable type-strain genomes for metagenomic binning, comparative biology and taxonomic classification.</title>
        <authorList>
            <person name="Goeker M."/>
        </authorList>
    </citation>
    <scope>NUCLEOTIDE SEQUENCE [LARGE SCALE GENOMIC DNA]</scope>
    <source>
        <strain evidence="3 4">DSM 101806</strain>
    </source>
</reference>
<evidence type="ECO:0000256" key="1">
    <source>
        <dbReference type="ARBA" id="ARBA00022801"/>
    </source>
</evidence>
<accession>A0A7W6JX76</accession>
<protein>
    <submittedName>
        <fullName evidence="3">Phospholipase C</fullName>
        <ecNumber evidence="3">3.1.4.3</ecNumber>
    </submittedName>
</protein>
<organism evidence="3 4">
    <name type="scientific">Sphingomonas kyeonggiensis</name>
    <dbReference type="NCBI Taxonomy" id="1268553"/>
    <lineage>
        <taxon>Bacteria</taxon>
        <taxon>Pseudomonadati</taxon>
        <taxon>Pseudomonadota</taxon>
        <taxon>Alphaproteobacteria</taxon>
        <taxon>Sphingomonadales</taxon>
        <taxon>Sphingomonadaceae</taxon>
        <taxon>Sphingomonas</taxon>
    </lineage>
</organism>
<dbReference type="NCBIfam" id="TIGR03396">
    <property type="entry name" value="PC_PLC"/>
    <property type="match status" value="1"/>
</dbReference>
<dbReference type="Pfam" id="PF05506">
    <property type="entry name" value="PLipase_C_C"/>
    <property type="match status" value="2"/>
</dbReference>
<dbReference type="Proteomes" id="UP000557392">
    <property type="component" value="Unassembled WGS sequence"/>
</dbReference>
<feature type="domain" description="Bacterial phospholipase C C-terminal" evidence="2">
    <location>
        <begin position="613"/>
        <end position="676"/>
    </location>
</feature>
<evidence type="ECO:0000313" key="4">
    <source>
        <dbReference type="Proteomes" id="UP000557392"/>
    </source>
</evidence>
<dbReference type="RefSeq" id="WP_343058325.1">
    <property type="nucleotide sequence ID" value="NZ_JACIEH010000005.1"/>
</dbReference>
<dbReference type="GO" id="GO:0016042">
    <property type="term" value="P:lipid catabolic process"/>
    <property type="evidence" value="ECO:0007669"/>
    <property type="project" value="InterPro"/>
</dbReference>
<dbReference type="PANTHER" id="PTHR31956:SF1">
    <property type="entry name" value="NON-SPECIFIC PHOSPHOLIPASE C1"/>
    <property type="match status" value="1"/>
</dbReference>
<sequence length="695" mass="76777">MARNGEWEQDMAIDRRSFILGASGVAAAERAAATGLGRSAGRGSIQDIEHVVILMQENRSFDHYFGMLRGVRGFGDPRPVTLPGGKPVWAQRRADRDGGQIAWPFRLDYNSSNARCFTGLDHSWKDSQARWRNWDVWADQKGPLTMAHLTREDIPYYYALADQFTICDSYHCSLQGPTGPNRLYHFTGTNGLSVGQEGEYCVTNGGSDPNPGADMAKDDDSEGLPWRTYAGRLEEAGISWKVYQELANYSDNPLGYFKEFRKLDRASSRYRRGRAYVDWIDGVAPQDPEKTQARHLIAAFAADVAADRLPAVSWIVPMMQMSEHPDAPVPFGEVLIGSLVAALAANPKVWAKTAFILNYDENDGFFDHVPAPMPAIAPQYGASNVDVRSETYQGEPVGLGPRVPMIVISPWTRGGWVNSQLFDHTSVLRFLEKRFGVAEPNISPWRRSICGDLTSIFDFDVPLKARLDTRWASSLPSVATYVEETEKLCRTAPPPKIATGTGVPVQEPGTRPARALPYRLNVEPAWSDAGLTLRFVNDSPTGAVFGVQDETAFPGWRYFTVAANSRLEEQWSLRHDRPHALVVRGPNGFQREFRGNGAPRIEAAISWQGNAGTLHLVNRGAEPVTLSTHCAHSGTNQQATVAAGAETQLTVSLPEHRWYDLLLTGPDGTRLRLAGHVETDRPSISEPAARFPHPA</sequence>
<dbReference type="GO" id="GO:0034480">
    <property type="term" value="F:phosphatidylcholine phospholipase C activity"/>
    <property type="evidence" value="ECO:0007669"/>
    <property type="project" value="UniProtKB-EC"/>
</dbReference>
<proteinExistence type="predicted"/>
<feature type="domain" description="Bacterial phospholipase C C-terminal" evidence="2">
    <location>
        <begin position="512"/>
        <end position="596"/>
    </location>
</feature>
<dbReference type="EMBL" id="JACIEH010000005">
    <property type="protein sequence ID" value="MBB4101111.1"/>
    <property type="molecule type" value="Genomic_DNA"/>
</dbReference>